<proteinExistence type="inferred from homology"/>
<gene>
    <name evidence="3" type="ORF">SAMN02745124_04522</name>
</gene>
<dbReference type="Proteomes" id="UP000184139">
    <property type="component" value="Unassembled WGS sequence"/>
</dbReference>
<protein>
    <submittedName>
        <fullName evidence="3">Group II intron reverse transcriptase/maturase</fullName>
    </submittedName>
</protein>
<dbReference type="GO" id="GO:0003964">
    <property type="term" value="F:RNA-directed DNA polymerase activity"/>
    <property type="evidence" value="ECO:0007669"/>
    <property type="project" value="UniProtKB-KW"/>
</dbReference>
<evidence type="ECO:0000256" key="1">
    <source>
        <dbReference type="ARBA" id="ARBA00034120"/>
    </source>
</evidence>
<organism evidence="3 4">
    <name type="scientific">Desulfofustis glycolicus DSM 9705</name>
    <dbReference type="NCBI Taxonomy" id="1121409"/>
    <lineage>
        <taxon>Bacteria</taxon>
        <taxon>Pseudomonadati</taxon>
        <taxon>Thermodesulfobacteriota</taxon>
        <taxon>Desulfobulbia</taxon>
        <taxon>Desulfobulbales</taxon>
        <taxon>Desulfocapsaceae</taxon>
        <taxon>Desulfofustis</taxon>
    </lineage>
</organism>
<feature type="domain" description="Reverse transcriptase" evidence="2">
    <location>
        <begin position="1"/>
        <end position="199"/>
    </location>
</feature>
<dbReference type="PANTHER" id="PTHR34047">
    <property type="entry name" value="NUCLEAR INTRON MATURASE 1, MITOCHONDRIAL-RELATED"/>
    <property type="match status" value="1"/>
</dbReference>
<evidence type="ECO:0000313" key="3">
    <source>
        <dbReference type="EMBL" id="SHI16417.1"/>
    </source>
</evidence>
<keyword evidence="3" id="KW-0808">Transferase</keyword>
<dbReference type="InterPro" id="IPR000477">
    <property type="entry name" value="RT_dom"/>
</dbReference>
<evidence type="ECO:0000313" key="4">
    <source>
        <dbReference type="Proteomes" id="UP000184139"/>
    </source>
</evidence>
<keyword evidence="4" id="KW-1185">Reference proteome</keyword>
<dbReference type="InterPro" id="IPR051083">
    <property type="entry name" value="GrpII_Intron_Splice-Mob/Def"/>
</dbReference>
<sequence>MLLEAIYEQDFQPCSFGYRPKVGARDAVQALGFNLQCRPSGYVVEADIRGFFDHFDHTWLKTMLRQRIADEAIIGLIDKWLKAGILEPDGTVHYPEAGSPQGGVVSPMLANIYLHYVLDLWFEKVVKRYCKGKAVLVRYADDYVAAFQYRAEAEAFYRVLPKRLGKFGLEVAPEKTQLLRLSRFHPSRKRTFVFLGFEFYWDLDRKGERRLKRRTSRAKMKGALKDFTEWVKTHRHVPTLQLFAAVTRKLRGHYNYFGLPGNSRSISEYHRKVLAIFFKWLQRRSRRHRMNGWRFYELVERLRLPGPKIVPYPRHKSLVLV</sequence>
<dbReference type="PANTHER" id="PTHR34047:SF8">
    <property type="entry name" value="PROTEIN YKFC"/>
    <property type="match status" value="1"/>
</dbReference>
<evidence type="ECO:0000259" key="2">
    <source>
        <dbReference type="PROSITE" id="PS50878"/>
    </source>
</evidence>
<comment type="similarity">
    <text evidence="1">Belongs to the bacterial reverse transcriptase family.</text>
</comment>
<dbReference type="STRING" id="1121409.SAMN02745124_04522"/>
<accession>A0A1M5YWH2</accession>
<keyword evidence="3" id="KW-0695">RNA-directed DNA polymerase</keyword>
<dbReference type="PROSITE" id="PS50878">
    <property type="entry name" value="RT_POL"/>
    <property type="match status" value="1"/>
</dbReference>
<dbReference type="EMBL" id="FQXS01000083">
    <property type="protein sequence ID" value="SHI16417.1"/>
    <property type="molecule type" value="Genomic_DNA"/>
</dbReference>
<dbReference type="Pfam" id="PF00078">
    <property type="entry name" value="RVT_1"/>
    <property type="match status" value="1"/>
</dbReference>
<dbReference type="InterPro" id="IPR043502">
    <property type="entry name" value="DNA/RNA_pol_sf"/>
</dbReference>
<dbReference type="SUPFAM" id="SSF56672">
    <property type="entry name" value="DNA/RNA polymerases"/>
    <property type="match status" value="1"/>
</dbReference>
<dbReference type="CDD" id="cd01651">
    <property type="entry name" value="RT_G2_intron"/>
    <property type="match status" value="1"/>
</dbReference>
<keyword evidence="3" id="KW-0548">Nucleotidyltransferase</keyword>
<dbReference type="AlphaFoldDB" id="A0A1M5YWH2"/>
<reference evidence="3 4" key="1">
    <citation type="submission" date="2016-11" db="EMBL/GenBank/DDBJ databases">
        <authorList>
            <person name="Jaros S."/>
            <person name="Januszkiewicz K."/>
            <person name="Wedrychowicz H."/>
        </authorList>
    </citation>
    <scope>NUCLEOTIDE SEQUENCE [LARGE SCALE GENOMIC DNA]</scope>
    <source>
        <strain evidence="3 4">DSM 9705</strain>
    </source>
</reference>
<name>A0A1M5YWH2_9BACT</name>